<comment type="subcellular location">
    <subcellularLocation>
        <location evidence="1 8">Cell membrane</location>
        <topology evidence="1 8">Multi-pass membrane protein</topology>
    </subcellularLocation>
</comment>
<dbReference type="Gene3D" id="1.10.3720.10">
    <property type="entry name" value="MetI-like"/>
    <property type="match status" value="1"/>
</dbReference>
<evidence type="ECO:0000313" key="11">
    <source>
        <dbReference type="Proteomes" id="UP000271031"/>
    </source>
</evidence>
<sequence length="283" mass="31710">MRWKTRNQMLYLFLLPFLFVTVAFMLLPLIAMVISSFTADGGGAWTLSQYATALTNKFYLVALKNSIFISFFSSIAGILIALFAAYSITRFSAKSREFILMLSNMTSNFAGVPLAFAYMILLGSNGLFTLLFKQWGWDVFASFDLYSWTGLAFVYFYFQLPLAILMLYPTYFGIHQQWRESATLLGASTFQFWRSIGIPVVLPGIAGTFSILFANAMGAYATAYALVGSNYNLLAIRIGTMVSGDIYVKPELAGALAVILAIIMVVAIWFNETMMRRVRRDLQ</sequence>
<comment type="caution">
    <text evidence="10">The sequence shown here is derived from an EMBL/GenBank/DDBJ whole genome shotgun (WGS) entry which is preliminary data.</text>
</comment>
<dbReference type="PANTHER" id="PTHR42929:SF1">
    <property type="entry name" value="INNER MEMBRANE ABC TRANSPORTER PERMEASE PROTEIN YDCU-RELATED"/>
    <property type="match status" value="1"/>
</dbReference>
<dbReference type="GO" id="GO:0005886">
    <property type="term" value="C:plasma membrane"/>
    <property type="evidence" value="ECO:0007669"/>
    <property type="project" value="UniProtKB-SubCell"/>
</dbReference>
<dbReference type="PROSITE" id="PS50928">
    <property type="entry name" value="ABC_TM1"/>
    <property type="match status" value="1"/>
</dbReference>
<reference evidence="10 11" key="1">
    <citation type="submission" date="2018-10" db="EMBL/GenBank/DDBJ databases">
        <title>Phylogenomics of Brevibacillus.</title>
        <authorList>
            <person name="Dunlap C."/>
        </authorList>
    </citation>
    <scope>NUCLEOTIDE SEQUENCE [LARGE SCALE GENOMIC DNA]</scope>
    <source>
        <strain evidence="10 11">JCM 15716</strain>
    </source>
</reference>
<name>A0A3M8D993_9BACL</name>
<keyword evidence="3 8" id="KW-0813">Transport</keyword>
<keyword evidence="5 8" id="KW-0812">Transmembrane</keyword>
<keyword evidence="4" id="KW-1003">Cell membrane</keyword>
<evidence type="ECO:0000313" key="10">
    <source>
        <dbReference type="EMBL" id="RNB84463.1"/>
    </source>
</evidence>
<keyword evidence="11" id="KW-1185">Reference proteome</keyword>
<evidence type="ECO:0000256" key="8">
    <source>
        <dbReference type="RuleBase" id="RU363032"/>
    </source>
</evidence>
<dbReference type="CDD" id="cd06261">
    <property type="entry name" value="TM_PBP2"/>
    <property type="match status" value="1"/>
</dbReference>
<comment type="similarity">
    <text evidence="2">Belongs to the binding-protein-dependent transport system permease family. CysTW subfamily.</text>
</comment>
<feature type="transmembrane region" description="Helical" evidence="8">
    <location>
        <begin position="109"/>
        <end position="132"/>
    </location>
</feature>
<keyword evidence="6 8" id="KW-1133">Transmembrane helix</keyword>
<dbReference type="Pfam" id="PF00528">
    <property type="entry name" value="BPD_transp_1"/>
    <property type="match status" value="1"/>
</dbReference>
<feature type="transmembrane region" description="Helical" evidence="8">
    <location>
        <begin position="192"/>
        <end position="214"/>
    </location>
</feature>
<feature type="transmembrane region" description="Helical" evidence="8">
    <location>
        <begin position="252"/>
        <end position="270"/>
    </location>
</feature>
<dbReference type="EMBL" id="RHHQ01000017">
    <property type="protein sequence ID" value="RNB84463.1"/>
    <property type="molecule type" value="Genomic_DNA"/>
</dbReference>
<accession>A0A3M8D993</accession>
<evidence type="ECO:0000256" key="4">
    <source>
        <dbReference type="ARBA" id="ARBA00022475"/>
    </source>
</evidence>
<dbReference type="GO" id="GO:0055085">
    <property type="term" value="P:transmembrane transport"/>
    <property type="evidence" value="ECO:0007669"/>
    <property type="project" value="InterPro"/>
</dbReference>
<dbReference type="OrthoDB" id="8404154at2"/>
<dbReference type="Proteomes" id="UP000271031">
    <property type="component" value="Unassembled WGS sequence"/>
</dbReference>
<evidence type="ECO:0000259" key="9">
    <source>
        <dbReference type="PROSITE" id="PS50928"/>
    </source>
</evidence>
<dbReference type="RefSeq" id="WP_122919746.1">
    <property type="nucleotide sequence ID" value="NZ_RHHQ01000017.1"/>
</dbReference>
<evidence type="ECO:0000256" key="3">
    <source>
        <dbReference type="ARBA" id="ARBA00022448"/>
    </source>
</evidence>
<dbReference type="InterPro" id="IPR000515">
    <property type="entry name" value="MetI-like"/>
</dbReference>
<dbReference type="InterPro" id="IPR035906">
    <property type="entry name" value="MetI-like_sf"/>
</dbReference>
<dbReference type="SUPFAM" id="SSF161098">
    <property type="entry name" value="MetI-like"/>
    <property type="match status" value="1"/>
</dbReference>
<feature type="transmembrane region" description="Helical" evidence="8">
    <location>
        <begin position="12"/>
        <end position="37"/>
    </location>
</feature>
<dbReference type="AlphaFoldDB" id="A0A3M8D993"/>
<proteinExistence type="inferred from homology"/>
<feature type="transmembrane region" description="Helical" evidence="8">
    <location>
        <begin position="67"/>
        <end position="88"/>
    </location>
</feature>
<gene>
    <name evidence="10" type="ORF">EDM56_20320</name>
</gene>
<feature type="domain" description="ABC transmembrane type-1" evidence="9">
    <location>
        <begin position="63"/>
        <end position="271"/>
    </location>
</feature>
<feature type="transmembrane region" description="Helical" evidence="8">
    <location>
        <begin position="152"/>
        <end position="171"/>
    </location>
</feature>
<keyword evidence="7 8" id="KW-0472">Membrane</keyword>
<dbReference type="PANTHER" id="PTHR42929">
    <property type="entry name" value="INNER MEMBRANE ABC TRANSPORTER PERMEASE PROTEIN YDCU-RELATED-RELATED"/>
    <property type="match status" value="1"/>
</dbReference>
<evidence type="ECO:0000256" key="1">
    <source>
        <dbReference type="ARBA" id="ARBA00004651"/>
    </source>
</evidence>
<protein>
    <submittedName>
        <fullName evidence="10">ABC transporter permease subunit</fullName>
    </submittedName>
</protein>
<evidence type="ECO:0000256" key="2">
    <source>
        <dbReference type="ARBA" id="ARBA00007069"/>
    </source>
</evidence>
<evidence type="ECO:0000256" key="6">
    <source>
        <dbReference type="ARBA" id="ARBA00022989"/>
    </source>
</evidence>
<evidence type="ECO:0000256" key="7">
    <source>
        <dbReference type="ARBA" id="ARBA00023136"/>
    </source>
</evidence>
<organism evidence="10 11">
    <name type="scientific">Brevibacillus fluminis</name>
    <dbReference type="NCBI Taxonomy" id="511487"/>
    <lineage>
        <taxon>Bacteria</taxon>
        <taxon>Bacillati</taxon>
        <taxon>Bacillota</taxon>
        <taxon>Bacilli</taxon>
        <taxon>Bacillales</taxon>
        <taxon>Paenibacillaceae</taxon>
        <taxon>Brevibacillus</taxon>
    </lineage>
</organism>
<evidence type="ECO:0000256" key="5">
    <source>
        <dbReference type="ARBA" id="ARBA00022692"/>
    </source>
</evidence>